<sequence length="349" mass="39745">MSVVPSDEEVVKAIKALRASEPDLGRPKVLAKLKEQYQWALSTKRLKELMAVNDLESTHVSKAKNEHEDNSVVSTSSLADSRSALLKSVEKVINSYSSSAKPPVARGSFDLVASLAHLFNAIARFPAIPNVLLLDAYDLEAEHIIGSEEYRSLPLPEIPRNAIAAQLKYRKESTRQFIIYGRGRYNFGITPNSQDGIHYAAIFNKYSKNLPYNVVEEDQRKIADAPDIRMIWEFYEQSALCAGVSREDVGKQFEAEWGVNMHECAPPRLSKDPETRRLIELWERKRALLYKECRYPVLEGIRSAGMMDFPVDRRGRIVWDEKKFGIFRLIVTKIDKESGEERGDLPMRE</sequence>
<organism evidence="1 2">
    <name type="scientific">Marasmius tenuissimus</name>
    <dbReference type="NCBI Taxonomy" id="585030"/>
    <lineage>
        <taxon>Eukaryota</taxon>
        <taxon>Fungi</taxon>
        <taxon>Dikarya</taxon>
        <taxon>Basidiomycota</taxon>
        <taxon>Agaricomycotina</taxon>
        <taxon>Agaricomycetes</taxon>
        <taxon>Agaricomycetidae</taxon>
        <taxon>Agaricales</taxon>
        <taxon>Marasmiineae</taxon>
        <taxon>Marasmiaceae</taxon>
        <taxon>Marasmius</taxon>
    </lineage>
</organism>
<proteinExistence type="predicted"/>
<evidence type="ECO:0000313" key="1">
    <source>
        <dbReference type="EMBL" id="KAL0071290.1"/>
    </source>
</evidence>
<protein>
    <submittedName>
        <fullName evidence="1">Uncharacterized protein</fullName>
    </submittedName>
</protein>
<comment type="caution">
    <text evidence="1">The sequence shown here is derived from an EMBL/GenBank/DDBJ whole genome shotgun (WGS) entry which is preliminary data.</text>
</comment>
<keyword evidence="2" id="KW-1185">Reference proteome</keyword>
<dbReference type="Proteomes" id="UP001437256">
    <property type="component" value="Unassembled WGS sequence"/>
</dbReference>
<accession>A0ABR3ACR5</accession>
<dbReference type="EMBL" id="JBBXMP010000004">
    <property type="protein sequence ID" value="KAL0071290.1"/>
    <property type="molecule type" value="Genomic_DNA"/>
</dbReference>
<reference evidence="1 2" key="1">
    <citation type="submission" date="2024-05" db="EMBL/GenBank/DDBJ databases">
        <title>A draft genome resource for the thread blight pathogen Marasmius tenuissimus strain MS-2.</title>
        <authorList>
            <person name="Yulfo-Soto G.E."/>
            <person name="Baruah I.K."/>
            <person name="Amoako-Attah I."/>
            <person name="Bukari Y."/>
            <person name="Meinhardt L.W."/>
            <person name="Bailey B.A."/>
            <person name="Cohen S.P."/>
        </authorList>
    </citation>
    <scope>NUCLEOTIDE SEQUENCE [LARGE SCALE GENOMIC DNA]</scope>
    <source>
        <strain evidence="1 2">MS-2</strain>
    </source>
</reference>
<gene>
    <name evidence="1" type="ORF">AAF712_001856</name>
</gene>
<evidence type="ECO:0000313" key="2">
    <source>
        <dbReference type="Proteomes" id="UP001437256"/>
    </source>
</evidence>
<name>A0ABR3ACR5_9AGAR</name>